<feature type="domain" description="Nucleoside phosphorylase" evidence="1">
    <location>
        <begin position="4"/>
        <end position="230"/>
    </location>
</feature>
<keyword evidence="3" id="KW-1185">Reference proteome</keyword>
<dbReference type="PANTHER" id="PTHR46832">
    <property type="entry name" value="5'-METHYLTHIOADENOSINE/S-ADENOSYLHOMOCYSTEINE NUCLEOSIDASE"/>
    <property type="match status" value="1"/>
</dbReference>
<organism evidence="2 3">
    <name type="scientific">Crassaminicella indica</name>
    <dbReference type="NCBI Taxonomy" id="2855394"/>
    <lineage>
        <taxon>Bacteria</taxon>
        <taxon>Bacillati</taxon>
        <taxon>Bacillota</taxon>
        <taxon>Clostridia</taxon>
        <taxon>Eubacteriales</taxon>
        <taxon>Clostridiaceae</taxon>
        <taxon>Crassaminicella</taxon>
    </lineage>
</organism>
<dbReference type="InterPro" id="IPR000845">
    <property type="entry name" value="Nucleoside_phosphorylase_d"/>
</dbReference>
<accession>A0ABX8R9Y3</accession>
<dbReference type="GO" id="GO:0008782">
    <property type="term" value="F:adenosylhomocysteine nucleosidase activity"/>
    <property type="evidence" value="ECO:0007669"/>
    <property type="project" value="UniProtKB-EC"/>
</dbReference>
<dbReference type="NCBIfam" id="TIGR01704">
    <property type="entry name" value="MTA_SAH-Nsdase"/>
    <property type="match status" value="1"/>
</dbReference>
<keyword evidence="2" id="KW-0378">Hydrolase</keyword>
<dbReference type="InterPro" id="IPR010049">
    <property type="entry name" value="MTA_SAH_Nsdase"/>
</dbReference>
<evidence type="ECO:0000313" key="3">
    <source>
        <dbReference type="Proteomes" id="UP000886818"/>
    </source>
</evidence>
<proteinExistence type="predicted"/>
<dbReference type="Pfam" id="PF01048">
    <property type="entry name" value="PNP_UDP_1"/>
    <property type="match status" value="1"/>
</dbReference>
<gene>
    <name evidence="2" type="ORF">KVH43_10860</name>
</gene>
<dbReference type="RefSeq" id="WP_218282546.1">
    <property type="nucleotide sequence ID" value="NZ_CP078093.1"/>
</dbReference>
<dbReference type="EC" id="3.2.2.9" evidence="2"/>
<name>A0ABX8R9Y3_9CLOT</name>
<evidence type="ECO:0000259" key="1">
    <source>
        <dbReference type="Pfam" id="PF01048"/>
    </source>
</evidence>
<protein>
    <submittedName>
        <fullName evidence="2">5'-methylthioadenosine/adenosylhomocysteine nucleosidase</fullName>
        <ecNumber evidence="2">3.2.2.9</ecNumber>
    </submittedName>
</protein>
<sequence>MNMIGIIGAMDEEIQILKEKMQLEKEMHFAGMIFYKGKLMGKDIVVVRSGIGKVNAAICTQVLISNFHVDTIINTGVAGAVHDELNVGDIVVARDVIEHDFDVTAFGGYALGQIPRMDEYIFKADERLVEIAVKASEKETTKYKTTIGRIVSGDVFIASPEKKDFLWKEFRAFCAEMESAAIGHTAYLNKIPFVIIRAMSDKADGSAHVNFNEFVIEAANNSVEIVLNMLKNM</sequence>
<dbReference type="PANTHER" id="PTHR46832:SF1">
    <property type="entry name" value="5'-METHYLTHIOADENOSINE_S-ADENOSYLHOMOCYSTEINE NUCLEOSIDASE"/>
    <property type="match status" value="1"/>
</dbReference>
<dbReference type="EMBL" id="CP078093">
    <property type="protein sequence ID" value="QXM05848.1"/>
    <property type="molecule type" value="Genomic_DNA"/>
</dbReference>
<reference evidence="2" key="1">
    <citation type="submission" date="2021-07" db="EMBL/GenBank/DDBJ databases">
        <title>Complete genome sequence of Crassaminicella sp. 143-21, isolated from a deep-sea hydrothermal vent.</title>
        <authorList>
            <person name="Li X."/>
        </authorList>
    </citation>
    <scope>NUCLEOTIDE SEQUENCE</scope>
    <source>
        <strain evidence="2">143-21</strain>
    </source>
</reference>
<dbReference type="NCBIfam" id="NF004079">
    <property type="entry name" value="PRK05584.1"/>
    <property type="match status" value="1"/>
</dbReference>
<dbReference type="CDD" id="cd09008">
    <property type="entry name" value="MTAN"/>
    <property type="match status" value="1"/>
</dbReference>
<keyword evidence="2" id="KW-0326">Glycosidase</keyword>
<evidence type="ECO:0000313" key="2">
    <source>
        <dbReference type="EMBL" id="QXM05848.1"/>
    </source>
</evidence>
<dbReference type="Proteomes" id="UP000886818">
    <property type="component" value="Chromosome"/>
</dbReference>